<evidence type="ECO:0000256" key="1">
    <source>
        <dbReference type="SAM" id="MobiDB-lite"/>
    </source>
</evidence>
<dbReference type="PANTHER" id="PTHR34512:SF30">
    <property type="entry name" value="OUTER MEMBRANE PROTEIN ASSEMBLY FACTOR BAMB"/>
    <property type="match status" value="1"/>
</dbReference>
<sequence>MAEMFRSMPSTRRTLLRSVGATGASVALAGCSLLSRVRGPDDPPPSGVDDMPDPGNSARGATGEWSTFGCNAANTREVGDGEAPVDGVSERWRVEVPQLTYQAPVVAGGRVYQPDEDTLRVLDAAEGTELWTVEGVGTVPLIWNDVAYVSTGSAIRALETDTGERLWERELETPGRVTVPATRAGEQLVCGAGERVVALDLDDGTVQWDREVFGQVQDHPAVFRAHWFVITTRAGMVYLLDRDGMGGRRWQLPAEPAAPPSADTDSVYVNCRDGTTYALMDEGVSDPARNWTADSGWADRGIAVADGLVLVANGQELHAVDTESGDRHWKHDIGDWRHTAPAYGRDTVFVGGDRLHALDPTPDDSPGWGPAVRFEREFAGRVGPGPVLDDGTIYVVAQVADETYALLALD</sequence>
<evidence type="ECO:0000259" key="2">
    <source>
        <dbReference type="Pfam" id="PF13360"/>
    </source>
</evidence>
<dbReference type="Pfam" id="PF13360">
    <property type="entry name" value="PQQ_2"/>
    <property type="match status" value="2"/>
</dbReference>
<gene>
    <name evidence="3" type="ORF">C489_12297</name>
</gene>
<dbReference type="Gene3D" id="2.40.10.480">
    <property type="match status" value="1"/>
</dbReference>
<dbReference type="InterPro" id="IPR006311">
    <property type="entry name" value="TAT_signal"/>
</dbReference>
<dbReference type="Proteomes" id="UP000011632">
    <property type="component" value="Unassembled WGS sequence"/>
</dbReference>
<dbReference type="EMBL" id="AOID01000033">
    <property type="protein sequence ID" value="ELY66825.1"/>
    <property type="molecule type" value="Genomic_DNA"/>
</dbReference>
<feature type="region of interest" description="Disordered" evidence="1">
    <location>
        <begin position="35"/>
        <end position="67"/>
    </location>
</feature>
<dbReference type="SUPFAM" id="SSF50998">
    <property type="entry name" value="Quinoprotein alcohol dehydrogenase-like"/>
    <property type="match status" value="2"/>
</dbReference>
<feature type="domain" description="Pyrrolo-quinoline quinone repeat" evidence="2">
    <location>
        <begin position="290"/>
        <end position="359"/>
    </location>
</feature>
<evidence type="ECO:0000313" key="3">
    <source>
        <dbReference type="EMBL" id="ELY66825.1"/>
    </source>
</evidence>
<dbReference type="InterPro" id="IPR011047">
    <property type="entry name" value="Quinoprotein_ADH-like_sf"/>
</dbReference>
<dbReference type="PANTHER" id="PTHR34512">
    <property type="entry name" value="CELL SURFACE PROTEIN"/>
    <property type="match status" value="1"/>
</dbReference>
<accession>L9XYD8</accession>
<dbReference type="InterPro" id="IPR015943">
    <property type="entry name" value="WD40/YVTN_repeat-like_dom_sf"/>
</dbReference>
<organism evidence="3 4">
    <name type="scientific">Natrinema versiforme JCM 10478</name>
    <dbReference type="NCBI Taxonomy" id="1227496"/>
    <lineage>
        <taxon>Archaea</taxon>
        <taxon>Methanobacteriati</taxon>
        <taxon>Methanobacteriota</taxon>
        <taxon>Stenosarchaea group</taxon>
        <taxon>Halobacteria</taxon>
        <taxon>Halobacteriales</taxon>
        <taxon>Natrialbaceae</taxon>
        <taxon>Natrinema</taxon>
    </lineage>
</organism>
<dbReference type="Gene3D" id="2.130.10.10">
    <property type="entry name" value="YVTN repeat-like/Quinoprotein amine dehydrogenase"/>
    <property type="match status" value="1"/>
</dbReference>
<dbReference type="STRING" id="1227496.C489_12297"/>
<proteinExistence type="predicted"/>
<dbReference type="AlphaFoldDB" id="L9XYD8"/>
<protein>
    <submittedName>
        <fullName evidence="3">Pyrrolo-quinoline quinone</fullName>
    </submittedName>
</protein>
<dbReference type="PROSITE" id="PS51318">
    <property type="entry name" value="TAT"/>
    <property type="match status" value="1"/>
</dbReference>
<comment type="caution">
    <text evidence="3">The sequence shown here is derived from an EMBL/GenBank/DDBJ whole genome shotgun (WGS) entry which is preliminary data.</text>
</comment>
<feature type="domain" description="Pyrrolo-quinoline quinone repeat" evidence="2">
    <location>
        <begin position="90"/>
        <end position="279"/>
    </location>
</feature>
<reference evidence="3 4" key="1">
    <citation type="journal article" date="2014" name="PLoS Genet.">
        <title>Phylogenetically driven sequencing of extremely halophilic archaea reveals strategies for static and dynamic osmo-response.</title>
        <authorList>
            <person name="Becker E.A."/>
            <person name="Seitzer P.M."/>
            <person name="Tritt A."/>
            <person name="Larsen D."/>
            <person name="Krusor M."/>
            <person name="Yao A.I."/>
            <person name="Wu D."/>
            <person name="Madern D."/>
            <person name="Eisen J.A."/>
            <person name="Darling A.E."/>
            <person name="Facciotti M.T."/>
        </authorList>
    </citation>
    <scope>NUCLEOTIDE SEQUENCE [LARGE SCALE GENOMIC DNA]</scope>
    <source>
        <strain evidence="3 4">JCM 10478</strain>
    </source>
</reference>
<dbReference type="PROSITE" id="PS51257">
    <property type="entry name" value="PROKAR_LIPOPROTEIN"/>
    <property type="match status" value="1"/>
</dbReference>
<dbReference type="InterPro" id="IPR002372">
    <property type="entry name" value="PQQ_rpt_dom"/>
</dbReference>
<keyword evidence="4" id="KW-1185">Reference proteome</keyword>
<name>L9XYD8_9EURY</name>
<dbReference type="SMART" id="SM00564">
    <property type="entry name" value="PQQ"/>
    <property type="match status" value="4"/>
</dbReference>
<dbReference type="InterPro" id="IPR018391">
    <property type="entry name" value="PQQ_b-propeller_rpt"/>
</dbReference>
<dbReference type="PATRIC" id="fig|1227496.3.peg.2490"/>
<evidence type="ECO:0000313" key="4">
    <source>
        <dbReference type="Proteomes" id="UP000011632"/>
    </source>
</evidence>